<feature type="transmembrane region" description="Helical" evidence="1">
    <location>
        <begin position="66"/>
        <end position="89"/>
    </location>
</feature>
<name>A0A149RZV4_9PROT</name>
<gene>
    <name evidence="2" type="ORF">AD933_01290</name>
</gene>
<dbReference type="EMBL" id="LHZF01000103">
    <property type="protein sequence ID" value="KXV20022.1"/>
    <property type="molecule type" value="Genomic_DNA"/>
</dbReference>
<keyword evidence="1" id="KW-0472">Membrane</keyword>
<protein>
    <submittedName>
        <fullName evidence="2">Uncharacterized protein</fullName>
    </submittedName>
</protein>
<dbReference type="PATRIC" id="fig|178901.13.peg.505"/>
<dbReference type="AlphaFoldDB" id="A0A149RZV4"/>
<dbReference type="RefSeq" id="WP_061507333.1">
    <property type="nucleotide sequence ID" value="NZ_LHZF01000103.1"/>
</dbReference>
<evidence type="ECO:0000313" key="2">
    <source>
        <dbReference type="EMBL" id="KXV20022.1"/>
    </source>
</evidence>
<sequence>MNTYKKGQVAYAIWNTFGNATCGIDLQKPDKKLGNRIDKLLSAGLLPDAERGGGPGKDNGFTEEQVFLIALALILMDMGQGLWAAAFFIHHTHDSLLNKYAEIRRNPPSHIAEKDPDEKMVYLMFQYRDLKEFYPNITKRKVEGWRGSSYPPIVLNPRYATGMEGIRESLKFYIQSGKQCHAEIIEIAKMSSLLLHNLKSAPIPKRGRPK</sequence>
<evidence type="ECO:0000313" key="3">
    <source>
        <dbReference type="Proteomes" id="UP000075526"/>
    </source>
</evidence>
<accession>A0A149RZV4</accession>
<proteinExistence type="predicted"/>
<dbReference type="Proteomes" id="UP000075526">
    <property type="component" value="Unassembled WGS sequence"/>
</dbReference>
<comment type="caution">
    <text evidence="2">The sequence shown here is derived from an EMBL/GenBank/DDBJ whole genome shotgun (WGS) entry which is preliminary data.</text>
</comment>
<evidence type="ECO:0000256" key="1">
    <source>
        <dbReference type="SAM" id="Phobius"/>
    </source>
</evidence>
<reference evidence="2 3" key="1">
    <citation type="submission" date="2015-06" db="EMBL/GenBank/DDBJ databases">
        <title>Improved classification and identification of acetic acid bacteria using matrix-assisted laser desorption/ionization time-of-flight mass spectrometry; Gluconobacter nephelii and Gluconobacter uchimurae are later heterotypic synonyms of Gluconobacter japonicus and Gluconobacter oxydans, respectively.</title>
        <authorList>
            <person name="Li L."/>
            <person name="Cleenwerck I."/>
            <person name="De Vuyst L."/>
            <person name="Vandamme P."/>
        </authorList>
    </citation>
    <scope>NUCLEOTIDE SEQUENCE [LARGE SCALE GENOMIC DNA]</scope>
    <source>
        <strain evidence="2 3">LMG 1552</strain>
    </source>
</reference>
<organism evidence="2 3">
    <name type="scientific">Acetobacter malorum</name>
    <dbReference type="NCBI Taxonomy" id="178901"/>
    <lineage>
        <taxon>Bacteria</taxon>
        <taxon>Pseudomonadati</taxon>
        <taxon>Pseudomonadota</taxon>
        <taxon>Alphaproteobacteria</taxon>
        <taxon>Acetobacterales</taxon>
        <taxon>Acetobacteraceae</taxon>
        <taxon>Acetobacter</taxon>
    </lineage>
</organism>
<keyword evidence="1" id="KW-1133">Transmembrane helix</keyword>
<keyword evidence="1" id="KW-0812">Transmembrane</keyword>